<keyword evidence="9" id="KW-0347">Helicase</keyword>
<dbReference type="PROSITE" id="PS51192">
    <property type="entry name" value="HELICASE_ATP_BIND_1"/>
    <property type="match status" value="1"/>
</dbReference>
<dbReference type="PROSITE" id="PS51194">
    <property type="entry name" value="HELICASE_CTER"/>
    <property type="match status" value="1"/>
</dbReference>
<feature type="domain" description="RNase III" evidence="21">
    <location>
        <begin position="1299"/>
        <end position="1450"/>
    </location>
</feature>
<feature type="compositionally biased region" description="Basic and acidic residues" evidence="19">
    <location>
        <begin position="25"/>
        <end position="52"/>
    </location>
</feature>
<keyword evidence="11" id="KW-0067">ATP-binding</keyword>
<dbReference type="GO" id="GO:0003677">
    <property type="term" value="F:DNA binding"/>
    <property type="evidence" value="ECO:0007669"/>
    <property type="project" value="InterPro"/>
</dbReference>
<sequence>MASSRRFSDSSSGWTEIHMIGPDRPPMERSEMEQEMKKQAHEIADKLPEARAHPSYYQESNFRPINGLTISPPNSVGEDEDGDNEHHELGIDSDTDEEEDPGDEVIKTKNNRLAKAQQKAIFEKYCNKRASDELKNPKKQKEEPENNELSSTKYLLTNTTTAIISDPREYQLELFEKAKQQNTIAVLDTGSGKTLIATLLARWVLDQELEERANGRPPKICVFLVNSVTLVFQQAAVMECNLDAQVGRYHGDMGTDMWKREQWEAKMQSDQIFVATADVIFNCLTHSFLKMSDFSLMIFDECHHTKKQHAYARIMREFYEPEVEENRPRIFGMTASPVDARVDVVKAAQQLERLLHSRICTTSDPALMRKFFTKPEEMTLEYMGLKNPSLTPLNNKLAPFAKAKGLEKIYAFVKDVAIRDLGPWCADHIWQISLTELESARQERRAGARAGMGQQPGLIESADNLDQEVLAIKAARAIVEAHHFEHPKLTLESFSPKLYILLQFLVNAFTEHPDYKCIIFVKRRHTAQCIEAIFKNIFQSHGMEHRIRVGTLVGSSGQLGTDSMTFRAQTLALHRFRRGYLNCLIATAVAEEGLDVPDCNLVIRFDLYGTMIQYIQSRGRARHSSSTYIHMVEQDNWEHKQVVQDGQEAERIMKEFCKKLPQDRLLDKQAPPESLGPDPTDGLSYMVAETGAKLTLNSSIQILNQFVDHLGTEKGMSSERAIYIVETIPKGGYRCEIKMPSLAPFSSIEGTSGRSKVRAKQLAAFEACKELHRRKFLDDYLMPEPKTRHRPDMANAHLALDSHKTNSYPSLIKPSFWDSKVPPVPTQLWATCLTLRNPKELEKHSQGICLLTRERPPSFPSFPLYFDRGGQSLVDCVTMDTPIFCNNGVLDKFNKFTFRFFVDIFNKEFEIQTESLPYWILPLKLNKTVTSASSIGDMIDWELLDHVYKYDEQEFDIATTPPEFYLGKFVIDRRQGSRRYYILKHEPKYHPYDPIPEGACNAPHTVNIIDYSYSAGKKGWQRWVGELPPNQPVLRADRVLHRLNFLDRPTEREMTQNTLAYVVPSPFRISPLPAKFCTMGLLFPAISARIDSYLHANDVCKILGVPMDLDLALEAITKDSDNTSDHGEPQQNKRRGMANNYERLEFLGDCFLKLGVTIALFSSHPDDDEFSYHVDRMKLVCNWNLFQRAKTFELYKYIQTEGFSRRLWYPMITLIKGKAVGKAESQRTHHLSDKSVADVCEALIGAALCNGGLNKAACMVTALLDDNQHRVSSFKDYYRLYNLPEYQIAPSTASQRELVGHIKKSMGYEFRYPRLLRSAFTHPSFPSSYERIPCYERLEFLGDALIDMACVEDLWERFPGKDPQWLTEHKMSMINNRFQGALCVKLGLHRHLRAMGAHINALVQEYVQLITEAETVSNGSVDYWIDVKQPPKVLPDILEAYVGALFVDSHFDYNVVTDFFRTHIRPFFLDMSIFDSFAGNHPVTHLSTRMTELGCTDWRILSKEHRDRDNSYILSCVMFHTSILAEGKAASQKNARTNAAKHALVKLDKMSTAEFLKTCTCAELRKMEAQVRNEEKEGRKREKNALREQGGMVDAMVL</sequence>
<evidence type="ECO:0000313" key="26">
    <source>
        <dbReference type="EMBL" id="KAK6533348.1"/>
    </source>
</evidence>
<evidence type="ECO:0000256" key="5">
    <source>
        <dbReference type="ARBA" id="ARBA00022723"/>
    </source>
</evidence>
<dbReference type="SMART" id="SM00487">
    <property type="entry name" value="DEXDc"/>
    <property type="match status" value="1"/>
</dbReference>
<dbReference type="InterPro" id="IPR056755">
    <property type="entry name" value="DSRM_2"/>
</dbReference>
<keyword evidence="5" id="KW-0479">Metal-binding</keyword>
<evidence type="ECO:0000256" key="19">
    <source>
        <dbReference type="SAM" id="MobiDB-lite"/>
    </source>
</evidence>
<gene>
    <name evidence="26" type="primary">DCL1</name>
    <name evidence="26" type="ORF">TWF694_002298</name>
</gene>
<proteinExistence type="inferred from homology"/>
<dbReference type="FunFam" id="1.10.1520.10:FF:000015">
    <property type="entry name" value="Dicer-like protein 1"/>
    <property type="match status" value="1"/>
</dbReference>
<dbReference type="Proteomes" id="UP001365542">
    <property type="component" value="Unassembled WGS sequence"/>
</dbReference>
<dbReference type="CDD" id="cd00593">
    <property type="entry name" value="RIBOc"/>
    <property type="match status" value="2"/>
</dbReference>
<dbReference type="GO" id="GO:0030422">
    <property type="term" value="P:siRNA processing"/>
    <property type="evidence" value="ECO:0007669"/>
    <property type="project" value="TreeGrafter"/>
</dbReference>
<evidence type="ECO:0000256" key="8">
    <source>
        <dbReference type="ARBA" id="ARBA00022801"/>
    </source>
</evidence>
<evidence type="ECO:0000256" key="13">
    <source>
        <dbReference type="ARBA" id="ARBA00022884"/>
    </source>
</evidence>
<evidence type="ECO:0000259" key="23">
    <source>
        <dbReference type="PROSITE" id="PS51192"/>
    </source>
</evidence>
<feature type="domain" description="Dicer dsRNA-binding fold" evidence="25">
    <location>
        <begin position="699"/>
        <end position="791"/>
    </location>
</feature>
<accession>A0AAV9X1J1</accession>
<dbReference type="CDD" id="cd18802">
    <property type="entry name" value="SF2_C_dicer"/>
    <property type="match status" value="1"/>
</dbReference>
<dbReference type="PROSITE" id="PS50142">
    <property type="entry name" value="RNASE_3_2"/>
    <property type="match status" value="2"/>
</dbReference>
<dbReference type="SUPFAM" id="SSF69065">
    <property type="entry name" value="RNase III domain-like"/>
    <property type="match status" value="2"/>
</dbReference>
<evidence type="ECO:0000256" key="1">
    <source>
        <dbReference type="ARBA" id="ARBA00001936"/>
    </source>
</evidence>
<comment type="cofactor">
    <cofactor evidence="1">
        <name>Mn(2+)</name>
        <dbReference type="ChEBI" id="CHEBI:29035"/>
    </cofactor>
</comment>
<evidence type="ECO:0000256" key="18">
    <source>
        <dbReference type="PROSITE-ProRule" id="PRU00657"/>
    </source>
</evidence>
<dbReference type="GO" id="GO:0050688">
    <property type="term" value="P:regulation of defense response to virus"/>
    <property type="evidence" value="ECO:0007669"/>
    <property type="project" value="UniProtKB-KW"/>
</dbReference>
<keyword evidence="15" id="KW-0464">Manganese</keyword>
<keyword evidence="14" id="KW-0051">Antiviral defense</keyword>
<protein>
    <recommendedName>
        <fullName evidence="3">Dicer-like protein 1</fullName>
    </recommendedName>
</protein>
<dbReference type="InterPro" id="IPR003100">
    <property type="entry name" value="PAZ_dom"/>
</dbReference>
<dbReference type="Pfam" id="PF04851">
    <property type="entry name" value="ResIII"/>
    <property type="match status" value="1"/>
</dbReference>
<organism evidence="26 27">
    <name type="scientific">Orbilia ellipsospora</name>
    <dbReference type="NCBI Taxonomy" id="2528407"/>
    <lineage>
        <taxon>Eukaryota</taxon>
        <taxon>Fungi</taxon>
        <taxon>Dikarya</taxon>
        <taxon>Ascomycota</taxon>
        <taxon>Pezizomycotina</taxon>
        <taxon>Orbiliomycetes</taxon>
        <taxon>Orbiliales</taxon>
        <taxon>Orbiliaceae</taxon>
        <taxon>Orbilia</taxon>
    </lineage>
</organism>
<comment type="caution">
    <text evidence="26">The sequence shown here is derived from an EMBL/GenBank/DDBJ whole genome shotgun (WGS) entry which is preliminary data.</text>
</comment>
<dbReference type="InterPro" id="IPR014001">
    <property type="entry name" value="Helicase_ATP-bd"/>
</dbReference>
<dbReference type="InterPro" id="IPR027417">
    <property type="entry name" value="P-loop_NTPase"/>
</dbReference>
<feature type="domain" description="Helicase C-terminal" evidence="24">
    <location>
        <begin position="500"/>
        <end position="678"/>
    </location>
</feature>
<feature type="region of interest" description="Disordered" evidence="19">
    <location>
        <begin position="1571"/>
        <end position="1598"/>
    </location>
</feature>
<evidence type="ECO:0000256" key="7">
    <source>
        <dbReference type="ARBA" id="ARBA00022741"/>
    </source>
</evidence>
<dbReference type="InterPro" id="IPR006935">
    <property type="entry name" value="Helicase/UvrB_N"/>
</dbReference>
<dbReference type="GO" id="GO:0005737">
    <property type="term" value="C:cytoplasm"/>
    <property type="evidence" value="ECO:0007669"/>
    <property type="project" value="TreeGrafter"/>
</dbReference>
<evidence type="ECO:0000259" key="21">
    <source>
        <dbReference type="PROSITE" id="PS50142"/>
    </source>
</evidence>
<feature type="domain" description="DRBM" evidence="20">
    <location>
        <begin position="1481"/>
        <end position="1549"/>
    </location>
</feature>
<dbReference type="InterPro" id="IPR014720">
    <property type="entry name" value="dsRBD_dom"/>
</dbReference>
<keyword evidence="10" id="KW-0862">Zinc</keyword>
<comment type="function">
    <text evidence="16">Dicer-like endonuclease involved in cleaving double-stranded RNA in the RNA interference (RNAi) pathway. Produces 21 to 25 bp dsRNAs (siRNAs) which target the selective destruction of homologous RNAs leading to sequence-specific suppression of gene expression, called post-transcriptional gene silencing (PTGS). Part of a broad host defense response against viral infection and transposons.</text>
</comment>
<dbReference type="PANTHER" id="PTHR14950">
    <property type="entry name" value="DICER-RELATED"/>
    <property type="match status" value="1"/>
</dbReference>
<evidence type="ECO:0000256" key="6">
    <source>
        <dbReference type="ARBA" id="ARBA00022737"/>
    </source>
</evidence>
<dbReference type="FunFam" id="3.40.50.300:FF:001669">
    <property type="entry name" value="Dicer-like protein 1"/>
    <property type="match status" value="1"/>
</dbReference>
<dbReference type="InterPro" id="IPR005034">
    <property type="entry name" value="Dicer_dimerisation"/>
</dbReference>
<dbReference type="GO" id="GO:0003723">
    <property type="term" value="F:RNA binding"/>
    <property type="evidence" value="ECO:0007669"/>
    <property type="project" value="UniProtKB-UniRule"/>
</dbReference>
<comment type="similarity">
    <text evidence="17 18">Belongs to the helicase family. Dicer subfamily.</text>
</comment>
<dbReference type="Pfam" id="PF00636">
    <property type="entry name" value="Ribonuclease_3"/>
    <property type="match status" value="2"/>
</dbReference>
<keyword evidence="27" id="KW-1185">Reference proteome</keyword>
<dbReference type="GO" id="GO:0004386">
    <property type="term" value="F:helicase activity"/>
    <property type="evidence" value="ECO:0007669"/>
    <property type="project" value="UniProtKB-KW"/>
</dbReference>
<keyword evidence="7" id="KW-0547">Nucleotide-binding</keyword>
<feature type="domain" description="RNase III" evidence="21">
    <location>
        <begin position="1083"/>
        <end position="1252"/>
    </location>
</feature>
<dbReference type="InterPro" id="IPR001650">
    <property type="entry name" value="Helicase_C-like"/>
</dbReference>
<dbReference type="PROSITE" id="PS00517">
    <property type="entry name" value="RNASE_3_1"/>
    <property type="match status" value="1"/>
</dbReference>
<dbReference type="Gene3D" id="3.40.50.300">
    <property type="entry name" value="P-loop containing nucleotide triphosphate hydrolases"/>
    <property type="match status" value="2"/>
</dbReference>
<dbReference type="Pfam" id="PF00271">
    <property type="entry name" value="Helicase_C"/>
    <property type="match status" value="1"/>
</dbReference>
<keyword evidence="6" id="KW-0677">Repeat</keyword>
<feature type="domain" description="PAZ" evidence="22">
    <location>
        <begin position="942"/>
        <end position="1071"/>
    </location>
</feature>
<dbReference type="GO" id="GO:0004525">
    <property type="term" value="F:ribonuclease III activity"/>
    <property type="evidence" value="ECO:0007669"/>
    <property type="project" value="InterPro"/>
</dbReference>
<evidence type="ECO:0000256" key="15">
    <source>
        <dbReference type="ARBA" id="ARBA00023211"/>
    </source>
</evidence>
<dbReference type="Gene3D" id="1.10.1520.10">
    <property type="entry name" value="Ribonuclease III domain"/>
    <property type="match status" value="2"/>
</dbReference>
<dbReference type="PANTHER" id="PTHR14950:SF62">
    <property type="entry name" value="DICER-LIKE PROTEIN 1"/>
    <property type="match status" value="1"/>
</dbReference>
<dbReference type="SMART" id="SM00535">
    <property type="entry name" value="RIBOc"/>
    <property type="match status" value="2"/>
</dbReference>
<dbReference type="Pfam" id="PF03368">
    <property type="entry name" value="Dicer_dimer"/>
    <property type="match status" value="1"/>
</dbReference>
<dbReference type="CDD" id="cd18034">
    <property type="entry name" value="DEXHc_dicer"/>
    <property type="match status" value="1"/>
</dbReference>
<dbReference type="Pfam" id="PF24995">
    <property type="entry name" value="DSRM_2"/>
    <property type="match status" value="1"/>
</dbReference>
<evidence type="ECO:0000259" key="22">
    <source>
        <dbReference type="PROSITE" id="PS50821"/>
    </source>
</evidence>
<keyword evidence="8" id="KW-0378">Hydrolase</keyword>
<dbReference type="InterPro" id="IPR038248">
    <property type="entry name" value="Dicer_dimer_sf"/>
</dbReference>
<evidence type="ECO:0000256" key="3">
    <source>
        <dbReference type="ARBA" id="ARBA00020797"/>
    </source>
</evidence>
<feature type="domain" description="Helicase ATP-binding" evidence="23">
    <location>
        <begin position="174"/>
        <end position="355"/>
    </location>
</feature>
<dbReference type="GO" id="GO:0005524">
    <property type="term" value="F:ATP binding"/>
    <property type="evidence" value="ECO:0007669"/>
    <property type="project" value="UniProtKB-KW"/>
</dbReference>
<dbReference type="Gene3D" id="3.30.160.380">
    <property type="entry name" value="Dicer dimerisation domain"/>
    <property type="match status" value="1"/>
</dbReference>
<evidence type="ECO:0000256" key="4">
    <source>
        <dbReference type="ARBA" id="ARBA00022721"/>
    </source>
</evidence>
<evidence type="ECO:0000256" key="16">
    <source>
        <dbReference type="ARBA" id="ARBA00025403"/>
    </source>
</evidence>
<evidence type="ECO:0000256" key="17">
    <source>
        <dbReference type="ARBA" id="ARBA00035116"/>
    </source>
</evidence>
<evidence type="ECO:0000256" key="2">
    <source>
        <dbReference type="ARBA" id="ARBA00001946"/>
    </source>
</evidence>
<dbReference type="InterPro" id="IPR036389">
    <property type="entry name" value="RNase_III_sf"/>
</dbReference>
<dbReference type="GO" id="GO:0005634">
    <property type="term" value="C:nucleus"/>
    <property type="evidence" value="ECO:0007669"/>
    <property type="project" value="TreeGrafter"/>
</dbReference>
<evidence type="ECO:0000256" key="10">
    <source>
        <dbReference type="ARBA" id="ARBA00022833"/>
    </source>
</evidence>
<evidence type="ECO:0000259" key="25">
    <source>
        <dbReference type="PROSITE" id="PS51327"/>
    </source>
</evidence>
<evidence type="ECO:0000256" key="12">
    <source>
        <dbReference type="ARBA" id="ARBA00022842"/>
    </source>
</evidence>
<evidence type="ECO:0000256" key="14">
    <source>
        <dbReference type="ARBA" id="ARBA00023118"/>
    </source>
</evidence>
<dbReference type="GO" id="GO:0046872">
    <property type="term" value="F:metal ion binding"/>
    <property type="evidence" value="ECO:0007669"/>
    <property type="project" value="UniProtKB-KW"/>
</dbReference>
<dbReference type="PROSITE" id="PS51327">
    <property type="entry name" value="DICER_DSRBF"/>
    <property type="match status" value="1"/>
</dbReference>
<dbReference type="SUPFAM" id="SSF52540">
    <property type="entry name" value="P-loop containing nucleoside triphosphate hydrolases"/>
    <property type="match status" value="1"/>
</dbReference>
<evidence type="ECO:0000259" key="20">
    <source>
        <dbReference type="PROSITE" id="PS50137"/>
    </source>
</evidence>
<name>A0AAV9X1J1_9PEZI</name>
<dbReference type="SMART" id="SM00490">
    <property type="entry name" value="HELICc"/>
    <property type="match status" value="1"/>
</dbReference>
<keyword evidence="4" id="KW-0930">Antiviral protein</keyword>
<evidence type="ECO:0000313" key="27">
    <source>
        <dbReference type="Proteomes" id="UP001365542"/>
    </source>
</evidence>
<keyword evidence="13 18" id="KW-0694">RNA-binding</keyword>
<feature type="compositionally biased region" description="Acidic residues" evidence="19">
    <location>
        <begin position="91"/>
        <end position="103"/>
    </location>
</feature>
<dbReference type="PROSITE" id="PS50821">
    <property type="entry name" value="PAZ"/>
    <property type="match status" value="1"/>
</dbReference>
<reference evidence="26 27" key="1">
    <citation type="submission" date="2019-10" db="EMBL/GenBank/DDBJ databases">
        <authorList>
            <person name="Palmer J.M."/>
        </authorList>
    </citation>
    <scope>NUCLEOTIDE SEQUENCE [LARGE SCALE GENOMIC DNA]</scope>
    <source>
        <strain evidence="26 27">TWF694</strain>
    </source>
</reference>
<dbReference type="GO" id="GO:0051607">
    <property type="term" value="P:defense response to virus"/>
    <property type="evidence" value="ECO:0007669"/>
    <property type="project" value="UniProtKB-KW"/>
</dbReference>
<keyword evidence="12" id="KW-0460">Magnesium</keyword>
<feature type="compositionally biased region" description="Polar residues" evidence="19">
    <location>
        <begin position="57"/>
        <end position="74"/>
    </location>
</feature>
<dbReference type="FunFam" id="3.40.50.300:FF:000628">
    <property type="entry name" value="Endoribonuclease Dicer"/>
    <property type="match status" value="1"/>
</dbReference>
<dbReference type="PROSITE" id="PS50137">
    <property type="entry name" value="DS_RBD"/>
    <property type="match status" value="1"/>
</dbReference>
<evidence type="ECO:0000256" key="11">
    <source>
        <dbReference type="ARBA" id="ARBA00022840"/>
    </source>
</evidence>
<dbReference type="EMBL" id="JAVHJO010000011">
    <property type="protein sequence ID" value="KAK6533348.1"/>
    <property type="molecule type" value="Genomic_DNA"/>
</dbReference>
<feature type="compositionally biased region" description="Basic and acidic residues" evidence="19">
    <location>
        <begin position="1571"/>
        <end position="1586"/>
    </location>
</feature>
<evidence type="ECO:0000259" key="24">
    <source>
        <dbReference type="PROSITE" id="PS51194"/>
    </source>
</evidence>
<comment type="cofactor">
    <cofactor evidence="2">
        <name>Mg(2+)</name>
        <dbReference type="ChEBI" id="CHEBI:18420"/>
    </cofactor>
</comment>
<feature type="region of interest" description="Disordered" evidence="19">
    <location>
        <begin position="1"/>
        <end position="112"/>
    </location>
</feature>
<feature type="compositionally biased region" description="Low complexity" evidence="19">
    <location>
        <begin position="1"/>
        <end position="12"/>
    </location>
</feature>
<evidence type="ECO:0000256" key="9">
    <source>
        <dbReference type="ARBA" id="ARBA00022806"/>
    </source>
</evidence>
<dbReference type="InterPro" id="IPR000999">
    <property type="entry name" value="RNase_III_dom"/>
</dbReference>